<proteinExistence type="inferred from homology"/>
<comment type="caution">
    <text evidence="5">The sequence shown here is derived from an EMBL/GenBank/DDBJ whole genome shotgun (WGS) entry which is preliminary data.</text>
</comment>
<dbReference type="Gene3D" id="3.40.800.10">
    <property type="entry name" value="Ureohydrolase domain"/>
    <property type="match status" value="1"/>
</dbReference>
<evidence type="ECO:0000313" key="5">
    <source>
        <dbReference type="EMBL" id="MBA8880906.1"/>
    </source>
</evidence>
<dbReference type="SUPFAM" id="SSF52768">
    <property type="entry name" value="Arginase/deacetylase"/>
    <property type="match status" value="1"/>
</dbReference>
<dbReference type="RefSeq" id="WP_182551534.1">
    <property type="nucleotide sequence ID" value="NZ_JACGXN010000010.1"/>
</dbReference>
<dbReference type="AlphaFoldDB" id="A0A839EU85"/>
<accession>A0A839EU85</accession>
<dbReference type="PANTHER" id="PTHR43782">
    <property type="entry name" value="ARGINASE"/>
    <property type="match status" value="1"/>
</dbReference>
<dbReference type="Proteomes" id="UP000549052">
    <property type="component" value="Unassembled WGS sequence"/>
</dbReference>
<evidence type="ECO:0000256" key="4">
    <source>
        <dbReference type="PROSITE-ProRule" id="PRU00742"/>
    </source>
</evidence>
<keyword evidence="2" id="KW-0378">Hydrolase</keyword>
<dbReference type="EMBL" id="JACGXN010000010">
    <property type="protein sequence ID" value="MBA8880906.1"/>
    <property type="molecule type" value="Genomic_DNA"/>
</dbReference>
<dbReference type="InterPro" id="IPR023696">
    <property type="entry name" value="Ureohydrolase_dom_sf"/>
</dbReference>
<dbReference type="InterPro" id="IPR006035">
    <property type="entry name" value="Ureohydrolase"/>
</dbReference>
<protein>
    <submittedName>
        <fullName evidence="5">Arginase family enzyme</fullName>
    </submittedName>
</protein>
<dbReference type="GO" id="GO:0030145">
    <property type="term" value="F:manganese ion binding"/>
    <property type="evidence" value="ECO:0007669"/>
    <property type="project" value="TreeGrafter"/>
</dbReference>
<evidence type="ECO:0000256" key="3">
    <source>
        <dbReference type="ARBA" id="ARBA00023211"/>
    </source>
</evidence>
<comment type="similarity">
    <text evidence="4">Belongs to the arginase family.</text>
</comment>
<name>A0A839EU85_9HYPH</name>
<dbReference type="GO" id="GO:0004053">
    <property type="term" value="F:arginase activity"/>
    <property type="evidence" value="ECO:0007669"/>
    <property type="project" value="TreeGrafter"/>
</dbReference>
<dbReference type="Pfam" id="PF00491">
    <property type="entry name" value="Arginase"/>
    <property type="match status" value="1"/>
</dbReference>
<reference evidence="5 6" key="1">
    <citation type="submission" date="2020-07" db="EMBL/GenBank/DDBJ databases">
        <title>Genomic Encyclopedia of Type Strains, Phase IV (KMG-V): Genome sequencing to study the core and pangenomes of soil and plant-associated prokaryotes.</title>
        <authorList>
            <person name="Whitman W."/>
        </authorList>
    </citation>
    <scope>NUCLEOTIDE SEQUENCE [LARGE SCALE GENOMIC DNA]</scope>
    <source>
        <strain evidence="5 6">AN3</strain>
    </source>
</reference>
<evidence type="ECO:0000313" key="6">
    <source>
        <dbReference type="Proteomes" id="UP000549052"/>
    </source>
</evidence>
<keyword evidence="6" id="KW-1185">Reference proteome</keyword>
<dbReference type="PROSITE" id="PS51409">
    <property type="entry name" value="ARGINASE_2"/>
    <property type="match status" value="1"/>
</dbReference>
<organism evidence="5 6">
    <name type="scientific">Phyllobacterium myrsinacearum</name>
    <dbReference type="NCBI Taxonomy" id="28101"/>
    <lineage>
        <taxon>Bacteria</taxon>
        <taxon>Pseudomonadati</taxon>
        <taxon>Pseudomonadota</taxon>
        <taxon>Alphaproteobacteria</taxon>
        <taxon>Hyphomicrobiales</taxon>
        <taxon>Phyllobacteriaceae</taxon>
        <taxon>Phyllobacterium</taxon>
    </lineage>
</organism>
<gene>
    <name evidence="5" type="ORF">FHW16_004641</name>
</gene>
<keyword evidence="3" id="KW-0464">Manganese</keyword>
<evidence type="ECO:0000256" key="1">
    <source>
        <dbReference type="ARBA" id="ARBA00022723"/>
    </source>
</evidence>
<dbReference type="GO" id="GO:0005829">
    <property type="term" value="C:cytosol"/>
    <property type="evidence" value="ECO:0007669"/>
    <property type="project" value="TreeGrafter"/>
</dbReference>
<sequence>MNEIALTVFQGRAGDHNDLAIPAAKAVGAAYEARLGIKPTIIGEPEAALNGNWEPELEAAMPSLRAMSAHYEIQMKRGKGILTALSRCAVALSTLPVVAQHRPDAVIVWYDAHADLNTPETTTSGYLGGLALGGAVGLWNSGLGHSLDLYKVILVGVRDLDPPEQQLIDDGKVALIEPQDGMVDKLRAAISGRPVYVHLDCDVLNPGIVPTDYSHEGGIDLDQLNKLCTVMAESEVIGLEIAELQNAWESNGAAISPDALLDAVEPLITKMGDYSHLKQ</sequence>
<dbReference type="PANTHER" id="PTHR43782:SF3">
    <property type="entry name" value="ARGINASE"/>
    <property type="match status" value="1"/>
</dbReference>
<evidence type="ECO:0000256" key="2">
    <source>
        <dbReference type="ARBA" id="ARBA00022801"/>
    </source>
</evidence>
<keyword evidence="1" id="KW-0479">Metal-binding</keyword>